<name>A0A0N8VLD0_9ARCH</name>
<dbReference type="InterPro" id="IPR035929">
    <property type="entry name" value="CoaB-like_sf"/>
</dbReference>
<dbReference type="Gene3D" id="3.40.50.10300">
    <property type="entry name" value="CoaB-like"/>
    <property type="match status" value="1"/>
</dbReference>
<dbReference type="EMBL" id="LKBH01000056">
    <property type="protein sequence ID" value="KQB36180.1"/>
    <property type="molecule type" value="Genomic_DNA"/>
</dbReference>
<accession>A0A0N8VLD0</accession>
<proteinExistence type="predicted"/>
<evidence type="ECO:0000313" key="5">
    <source>
        <dbReference type="EMBL" id="KQB36180.1"/>
    </source>
</evidence>
<evidence type="ECO:0000313" key="6">
    <source>
        <dbReference type="Proteomes" id="UP000050301"/>
    </source>
</evidence>
<dbReference type="Gene3D" id="3.40.50.1950">
    <property type="entry name" value="Flavin prenyltransferase-like"/>
    <property type="match status" value="1"/>
</dbReference>
<dbReference type="GO" id="GO:0015937">
    <property type="term" value="P:coenzyme A biosynthetic process"/>
    <property type="evidence" value="ECO:0007669"/>
    <property type="project" value="InterPro"/>
</dbReference>
<dbReference type="InterPro" id="IPR003382">
    <property type="entry name" value="Flavoprotein"/>
</dbReference>
<keyword evidence="6" id="KW-1185">Reference proteome</keyword>
<keyword evidence="1" id="KW-0210">Decarboxylase</keyword>
<organism evidence="5 6">
    <name type="scientific">Acidiplasma cupricumulans</name>
    <dbReference type="NCBI Taxonomy" id="312540"/>
    <lineage>
        <taxon>Archaea</taxon>
        <taxon>Methanobacteriati</taxon>
        <taxon>Thermoplasmatota</taxon>
        <taxon>Thermoplasmata</taxon>
        <taxon>Thermoplasmatales</taxon>
        <taxon>Ferroplasmaceae</taxon>
        <taxon>Acidiplasma</taxon>
    </lineage>
</organism>
<dbReference type="Pfam" id="PF02441">
    <property type="entry name" value="Flavoprotein"/>
    <property type="match status" value="1"/>
</dbReference>
<reference evidence="5 6" key="1">
    <citation type="submission" date="2015-09" db="EMBL/GenBank/DDBJ databases">
        <title>Heavy metals and arsenic resistance mechanisms in polyextremophilic archaea of the family Ferroplasmaceae.</title>
        <authorList>
            <person name="Bulaev A.G."/>
            <person name="Kanygina A.V."/>
        </authorList>
    </citation>
    <scope>NUCLEOTIDE SEQUENCE [LARGE SCALE GENOMIC DNA]</scope>
    <source>
        <strain evidence="5 6">BH2</strain>
    </source>
</reference>
<dbReference type="InterPro" id="IPR005252">
    <property type="entry name" value="CoaBC"/>
</dbReference>
<evidence type="ECO:0000259" key="4">
    <source>
        <dbReference type="Pfam" id="PF04127"/>
    </source>
</evidence>
<dbReference type="NCBIfam" id="TIGR00521">
    <property type="entry name" value="coaBC_dfp"/>
    <property type="match status" value="1"/>
</dbReference>
<protein>
    <submittedName>
        <fullName evidence="5">Phosphopantothenoylcysteine decarboxylase</fullName>
    </submittedName>
</protein>
<feature type="domain" description="DNA/pantothenate metabolism flavoprotein C-terminal" evidence="4">
    <location>
        <begin position="189"/>
        <end position="388"/>
    </location>
</feature>
<feature type="domain" description="Flavoprotein" evidence="3">
    <location>
        <begin position="17"/>
        <end position="152"/>
    </location>
</feature>
<dbReference type="InterPro" id="IPR007085">
    <property type="entry name" value="DNA/pantothenate-metab_flavo_C"/>
</dbReference>
<evidence type="ECO:0000259" key="3">
    <source>
        <dbReference type="Pfam" id="PF02441"/>
    </source>
</evidence>
<dbReference type="Pfam" id="PF04127">
    <property type="entry name" value="DFP"/>
    <property type="match status" value="1"/>
</dbReference>
<keyword evidence="2" id="KW-0456">Lyase</keyword>
<evidence type="ECO:0000256" key="1">
    <source>
        <dbReference type="ARBA" id="ARBA00022793"/>
    </source>
</evidence>
<dbReference type="GO" id="GO:0004632">
    <property type="term" value="F:phosphopantothenate--cysteine ligase activity"/>
    <property type="evidence" value="ECO:0007669"/>
    <property type="project" value="InterPro"/>
</dbReference>
<dbReference type="InParanoid" id="A0A0N8VLD0"/>
<evidence type="ECO:0000256" key="2">
    <source>
        <dbReference type="ARBA" id="ARBA00023239"/>
    </source>
</evidence>
<dbReference type="InterPro" id="IPR036551">
    <property type="entry name" value="Flavin_trans-like"/>
</dbReference>
<dbReference type="SUPFAM" id="SSF52507">
    <property type="entry name" value="Homo-oligomeric flavin-containing Cys decarboxylases, HFCD"/>
    <property type="match status" value="1"/>
</dbReference>
<comment type="caution">
    <text evidence="5">The sequence shown here is derived from an EMBL/GenBank/DDBJ whole genome shotgun (WGS) entry which is preliminary data.</text>
</comment>
<dbReference type="GO" id="GO:0015941">
    <property type="term" value="P:pantothenate catabolic process"/>
    <property type="evidence" value="ECO:0007669"/>
    <property type="project" value="InterPro"/>
</dbReference>
<sequence length="398" mass="44444">MLEYDKNLFSRTLEGYTVVLALCGSISIYRIPDLVRNLRREGAEVITGMSFNAAQFISPEVMKWASENSVITRISGELEHINIFSENGDKKIFLVAPASYNCIGKISSGIADTVPSLFFSQALGSNVKTLIAPAMHRSMMENPVNKKNIDKLISMGISIVNPVYSGDKAKLGDNNCIIDHVSRCVHNELSGRRILIISGRGEARIDPVRSLTNDGTGFTGYWIARNAFRLGADKITYIGNSEESMPDYVNYIPAKTFDEFKSNTIKELKNNYDIVIVSAALPDFEVINKNEEKYDSNKEITIKLKPVKKLLNIIRENFSGLLVAFRLTSDFNEDVMAHFKNVPDLVVVNTYKMEPFGRITNHYIFAGNNISEDMGVMPKPVMTKKLLIYLSGLKGRGV</sequence>
<dbReference type="Proteomes" id="UP000050301">
    <property type="component" value="Unassembled WGS sequence"/>
</dbReference>
<dbReference type="FunCoup" id="A0A0N8VLD0">
    <property type="interactions" value="73"/>
</dbReference>
<dbReference type="GO" id="GO:0071513">
    <property type="term" value="C:phosphopantothenoylcysteine decarboxylase complex"/>
    <property type="evidence" value="ECO:0007669"/>
    <property type="project" value="TreeGrafter"/>
</dbReference>
<dbReference type="GO" id="GO:0010181">
    <property type="term" value="F:FMN binding"/>
    <property type="evidence" value="ECO:0007669"/>
    <property type="project" value="InterPro"/>
</dbReference>
<dbReference type="AlphaFoldDB" id="A0A0N8VLD0"/>
<dbReference type="GO" id="GO:0004633">
    <property type="term" value="F:phosphopantothenoylcysteine decarboxylase activity"/>
    <property type="evidence" value="ECO:0007669"/>
    <property type="project" value="InterPro"/>
</dbReference>
<dbReference type="PANTHER" id="PTHR14359:SF6">
    <property type="entry name" value="PHOSPHOPANTOTHENOYLCYSTEINE DECARBOXYLASE"/>
    <property type="match status" value="1"/>
</dbReference>
<dbReference type="SUPFAM" id="SSF102645">
    <property type="entry name" value="CoaB-like"/>
    <property type="match status" value="1"/>
</dbReference>
<gene>
    <name evidence="5" type="ORF">AOG55_04750</name>
</gene>
<dbReference type="PANTHER" id="PTHR14359">
    <property type="entry name" value="HOMO-OLIGOMERIC FLAVIN CONTAINING CYS DECARBOXYLASE FAMILY"/>
    <property type="match status" value="1"/>
</dbReference>